<dbReference type="AlphaFoldDB" id="A0A9Q1BHR4"/>
<name>A0A9Q1BHR4_HOLLE</name>
<accession>A0A9Q1BHR4</accession>
<evidence type="ECO:0000313" key="2">
    <source>
        <dbReference type="Proteomes" id="UP001152320"/>
    </source>
</evidence>
<dbReference type="Proteomes" id="UP001152320">
    <property type="component" value="Chromosome 16"/>
</dbReference>
<proteinExistence type="predicted"/>
<sequence length="112" mass="12645">MAEPGSSVGANTQGEFEAITHFLKRAMGLQGIPTGRLRKFHRTAGRPGERSLREWLEDFEEIVFLLDRTAKEKARVMVEHLAGLAKEETMCLPAKKRDTVKEAQKTLELCFT</sequence>
<dbReference type="EMBL" id="JAIZAY010000016">
    <property type="protein sequence ID" value="KAJ8027125.1"/>
    <property type="molecule type" value="Genomic_DNA"/>
</dbReference>
<organism evidence="1 2">
    <name type="scientific">Holothuria leucospilota</name>
    <name type="common">Black long sea cucumber</name>
    <name type="synonym">Mertensiothuria leucospilota</name>
    <dbReference type="NCBI Taxonomy" id="206669"/>
    <lineage>
        <taxon>Eukaryota</taxon>
        <taxon>Metazoa</taxon>
        <taxon>Echinodermata</taxon>
        <taxon>Eleutherozoa</taxon>
        <taxon>Echinozoa</taxon>
        <taxon>Holothuroidea</taxon>
        <taxon>Aspidochirotacea</taxon>
        <taxon>Aspidochirotida</taxon>
        <taxon>Holothuriidae</taxon>
        <taxon>Holothuria</taxon>
    </lineage>
</organism>
<protein>
    <submittedName>
        <fullName evidence="1">Uncharacterized protein</fullName>
    </submittedName>
</protein>
<keyword evidence="2" id="KW-1185">Reference proteome</keyword>
<reference evidence="1" key="1">
    <citation type="submission" date="2021-10" db="EMBL/GenBank/DDBJ databases">
        <title>Tropical sea cucumber genome reveals ecological adaptation and Cuvierian tubules defense mechanism.</title>
        <authorList>
            <person name="Chen T."/>
        </authorList>
    </citation>
    <scope>NUCLEOTIDE SEQUENCE</scope>
    <source>
        <strain evidence="1">Nanhai2018</strain>
        <tissue evidence="1">Muscle</tissue>
    </source>
</reference>
<gene>
    <name evidence="1" type="ORF">HOLleu_32175</name>
</gene>
<evidence type="ECO:0000313" key="1">
    <source>
        <dbReference type="EMBL" id="KAJ8027125.1"/>
    </source>
</evidence>
<comment type="caution">
    <text evidence="1">The sequence shown here is derived from an EMBL/GenBank/DDBJ whole genome shotgun (WGS) entry which is preliminary data.</text>
</comment>